<dbReference type="Proteomes" id="UP000499080">
    <property type="component" value="Unassembled WGS sequence"/>
</dbReference>
<gene>
    <name evidence="1" type="ORF">AVEN_32502_1</name>
</gene>
<dbReference type="EMBL" id="BGPR01049942">
    <property type="protein sequence ID" value="GBO26945.1"/>
    <property type="molecule type" value="Genomic_DNA"/>
</dbReference>
<comment type="caution">
    <text evidence="1">The sequence shown here is derived from an EMBL/GenBank/DDBJ whole genome shotgun (WGS) entry which is preliminary data.</text>
</comment>
<proteinExistence type="predicted"/>
<name>A0A4Y2VNN9_ARAVE</name>
<organism evidence="1 2">
    <name type="scientific">Araneus ventricosus</name>
    <name type="common">Orbweaver spider</name>
    <name type="synonym">Epeira ventricosa</name>
    <dbReference type="NCBI Taxonomy" id="182803"/>
    <lineage>
        <taxon>Eukaryota</taxon>
        <taxon>Metazoa</taxon>
        <taxon>Ecdysozoa</taxon>
        <taxon>Arthropoda</taxon>
        <taxon>Chelicerata</taxon>
        <taxon>Arachnida</taxon>
        <taxon>Araneae</taxon>
        <taxon>Araneomorphae</taxon>
        <taxon>Entelegynae</taxon>
        <taxon>Araneoidea</taxon>
        <taxon>Araneidae</taxon>
        <taxon>Araneus</taxon>
    </lineage>
</organism>
<accession>A0A4Y2VNN9</accession>
<evidence type="ECO:0000313" key="1">
    <source>
        <dbReference type="EMBL" id="GBO26945.1"/>
    </source>
</evidence>
<evidence type="ECO:0000313" key="2">
    <source>
        <dbReference type="Proteomes" id="UP000499080"/>
    </source>
</evidence>
<dbReference type="AlphaFoldDB" id="A0A4Y2VNN9"/>
<sequence length="150" mass="16453">MWCRSSQFCRVGVCGHLILGQRQLGMSDGDGAARLRDGVLLRHLPSPLRCPHLISSLSPPSKPIHLKFRPPSSIISVRTPVKLFADVHCQGCPLVRINNLYRVSRTVFSLDACMVSGLSRWFGSSSPLSGTGCFADGLEIWVPRTLILTL</sequence>
<reference evidence="1 2" key="1">
    <citation type="journal article" date="2019" name="Sci. Rep.">
        <title>Orb-weaving spider Araneus ventricosus genome elucidates the spidroin gene catalogue.</title>
        <authorList>
            <person name="Kono N."/>
            <person name="Nakamura H."/>
            <person name="Ohtoshi R."/>
            <person name="Moran D.A.P."/>
            <person name="Shinohara A."/>
            <person name="Yoshida Y."/>
            <person name="Fujiwara M."/>
            <person name="Mori M."/>
            <person name="Tomita M."/>
            <person name="Arakawa K."/>
        </authorList>
    </citation>
    <scope>NUCLEOTIDE SEQUENCE [LARGE SCALE GENOMIC DNA]</scope>
</reference>
<keyword evidence="2" id="KW-1185">Reference proteome</keyword>
<protein>
    <submittedName>
        <fullName evidence="1">Uncharacterized protein</fullName>
    </submittedName>
</protein>